<comment type="subcellular location">
    <subcellularLocation>
        <location evidence="3">Chromosome</location>
        <location evidence="3">Centromere</location>
        <location evidence="3">Kinetochore</location>
    </subcellularLocation>
    <subcellularLocation>
        <location evidence="2">Membrane</location>
    </subcellularLocation>
    <subcellularLocation>
        <location evidence="1">Nucleus</location>
    </subcellularLocation>
</comment>
<name>A0A443HST2_BYSSP</name>
<feature type="compositionally biased region" description="Basic and acidic residues" evidence="16">
    <location>
        <begin position="590"/>
        <end position="620"/>
    </location>
</feature>
<dbReference type="PANTHER" id="PTHR15459:SF2">
    <property type="entry name" value="CYTOCHROME B561 DOMAIN-CONTAINING PROTEIN"/>
    <property type="match status" value="1"/>
</dbReference>
<feature type="region of interest" description="Disordered" evidence="16">
    <location>
        <begin position="463"/>
        <end position="753"/>
    </location>
</feature>
<dbReference type="GO" id="GO:0016020">
    <property type="term" value="C:membrane"/>
    <property type="evidence" value="ECO:0007669"/>
    <property type="project" value="UniProtKB-SubCell"/>
</dbReference>
<proteinExistence type="predicted"/>
<dbReference type="GeneID" id="39596099"/>
<dbReference type="PROSITE" id="PS50939">
    <property type="entry name" value="CYTOCHROME_B561"/>
    <property type="match status" value="1"/>
</dbReference>
<evidence type="ECO:0000256" key="16">
    <source>
        <dbReference type="SAM" id="MobiDB-lite"/>
    </source>
</evidence>
<evidence type="ECO:0000256" key="14">
    <source>
        <dbReference type="ARBA" id="ARBA00023306"/>
    </source>
</evidence>
<evidence type="ECO:0000313" key="20">
    <source>
        <dbReference type="Proteomes" id="UP000283841"/>
    </source>
</evidence>
<keyword evidence="7 17" id="KW-0812">Transmembrane</keyword>
<keyword evidence="6" id="KW-0132">Cell division</keyword>
<keyword evidence="20" id="KW-1185">Reference proteome</keyword>
<evidence type="ECO:0000256" key="12">
    <source>
        <dbReference type="ARBA" id="ARBA00023136"/>
    </source>
</evidence>
<keyword evidence="10" id="KW-0249">Electron transport</keyword>
<feature type="region of interest" description="Disordered" evidence="16">
    <location>
        <begin position="276"/>
        <end position="303"/>
    </location>
</feature>
<evidence type="ECO:0000256" key="11">
    <source>
        <dbReference type="ARBA" id="ARBA00022989"/>
    </source>
</evidence>
<feature type="compositionally biased region" description="Basic residues" evidence="16">
    <location>
        <begin position="563"/>
        <end position="574"/>
    </location>
</feature>
<feature type="region of interest" description="Disordered" evidence="16">
    <location>
        <begin position="334"/>
        <end position="408"/>
    </location>
</feature>
<dbReference type="SMART" id="SM00665">
    <property type="entry name" value="B561"/>
    <property type="match status" value="1"/>
</dbReference>
<dbReference type="GO" id="GO:0051301">
    <property type="term" value="P:cell division"/>
    <property type="evidence" value="ECO:0007669"/>
    <property type="project" value="UniProtKB-KW"/>
</dbReference>
<dbReference type="VEuPathDB" id="FungiDB:C8Q69DRAFT_273256"/>
<keyword evidence="11 17" id="KW-1133">Transmembrane helix</keyword>
<sequence length="753" mass="84122">MSPNPDLTPPGSSTYSSDTMYVGDGTWDTQRNTFLLPNLMGLNFDTMRYNGMGNRFREMTGYRPMIIAHGVIAAIVFLGLVPISVLLMRYYTQFNPFWAFKLHVWCQVLTLLLTTVVFVLGWFAVGPQRSLTNPHHGIGLAIYVMVITQVLWGWVIHKTEKGRRRFHVPLKIMLHRWLGRSLTILGIVQIPLGLTLYGSPESLFILYAIAGFLYLAIWFILSYLYDPEERRLESDYDSRGSYISGPSVVEDRHQSHPGRAAAAGAAGAGLAALFRRRDRSRSRSRSRVDDDSQTSYIDEKYSDEPRRGGWGKRLLELGALVGGVGLAKRYFDKRRDRESDSESGRYRPAHGRSDDVTDVTEDSLSRVEEGRPPPSHRPLRDRPPSRPPSQSSMDYSSDYYTDYEDRGDRGGHGLRDTILGAGIFAGVRNLFKSRKEREEQRRVDEIRRHDVEEERLARANSKRKFTGDGSFPRRNRRASSYYTPTEATSTDITRPTHSHLQGESAVSGDPVVSGGVDQPLSDIPPVPPAHGETPVSYGDHHDHTIGSETEAELAGAASGLASSHHRRRRSSSRRRREDVASPPVSVKVKMHNDGRHVTLRRLTEEEAAASREARRRDRERRGSRRRHGSVSSLSGNEGGSDRWRRVEELERQQAEDIRREQETAASAAAGASTAHPAPSASIPPSTAAPPVHPSDIPVPPIPPSSLPYGAGSITSPGTWTGTEASGDYASNRRRRRAERAQARQARQHSVEFT</sequence>
<feature type="compositionally biased region" description="Low complexity" evidence="16">
    <location>
        <begin position="388"/>
        <end position="400"/>
    </location>
</feature>
<dbReference type="GO" id="GO:0007059">
    <property type="term" value="P:chromosome segregation"/>
    <property type="evidence" value="ECO:0007669"/>
    <property type="project" value="TreeGrafter"/>
</dbReference>
<keyword evidence="12 17" id="KW-0472">Membrane</keyword>
<keyword evidence="13" id="KW-0539">Nucleus</keyword>
<feature type="compositionally biased region" description="Polar residues" evidence="16">
    <location>
        <begin position="478"/>
        <end position="501"/>
    </location>
</feature>
<feature type="compositionally biased region" description="Low complexity" evidence="16">
    <location>
        <begin position="506"/>
        <end position="517"/>
    </location>
</feature>
<evidence type="ECO:0000256" key="7">
    <source>
        <dbReference type="ARBA" id="ARBA00022692"/>
    </source>
</evidence>
<evidence type="ECO:0000256" key="4">
    <source>
        <dbReference type="ARBA" id="ARBA00022448"/>
    </source>
</evidence>
<dbReference type="RefSeq" id="XP_028484526.1">
    <property type="nucleotide sequence ID" value="XM_028626822.1"/>
</dbReference>
<feature type="transmembrane region" description="Helical" evidence="17">
    <location>
        <begin position="102"/>
        <end position="125"/>
    </location>
</feature>
<evidence type="ECO:0000256" key="15">
    <source>
        <dbReference type="ARBA" id="ARBA00023328"/>
    </source>
</evidence>
<evidence type="ECO:0000256" key="3">
    <source>
        <dbReference type="ARBA" id="ARBA00004629"/>
    </source>
</evidence>
<feature type="compositionally biased region" description="Basic and acidic residues" evidence="16">
    <location>
        <begin position="334"/>
        <end position="355"/>
    </location>
</feature>
<feature type="compositionally biased region" description="Polar residues" evidence="16">
    <location>
        <begin position="712"/>
        <end position="723"/>
    </location>
</feature>
<dbReference type="InterPro" id="IPR006593">
    <property type="entry name" value="Cyt_b561/ferric_Rdtase_TM"/>
</dbReference>
<evidence type="ECO:0000256" key="8">
    <source>
        <dbReference type="ARBA" id="ARBA00022776"/>
    </source>
</evidence>
<evidence type="ECO:0000256" key="1">
    <source>
        <dbReference type="ARBA" id="ARBA00004123"/>
    </source>
</evidence>
<dbReference type="InterPro" id="IPR007128">
    <property type="entry name" value="PMF1/Nnf1"/>
</dbReference>
<feature type="compositionally biased region" description="Basic and acidic residues" evidence="16">
    <location>
        <begin position="639"/>
        <end position="662"/>
    </location>
</feature>
<feature type="transmembrane region" description="Helical" evidence="17">
    <location>
        <begin position="137"/>
        <end position="156"/>
    </location>
</feature>
<evidence type="ECO:0000256" key="5">
    <source>
        <dbReference type="ARBA" id="ARBA00022454"/>
    </source>
</evidence>
<feature type="transmembrane region" description="Helical" evidence="17">
    <location>
        <begin position="204"/>
        <end position="225"/>
    </location>
</feature>
<keyword evidence="4" id="KW-0813">Transport</keyword>
<dbReference type="Proteomes" id="UP000283841">
    <property type="component" value="Unassembled WGS sequence"/>
</dbReference>
<keyword evidence="15" id="KW-0137">Centromere</keyword>
<feature type="compositionally biased region" description="Basic residues" evidence="16">
    <location>
        <begin position="276"/>
        <end position="285"/>
    </location>
</feature>
<evidence type="ECO:0000256" key="13">
    <source>
        <dbReference type="ARBA" id="ARBA00023242"/>
    </source>
</evidence>
<feature type="compositionally biased region" description="Low complexity" evidence="16">
    <location>
        <begin position="663"/>
        <end position="685"/>
    </location>
</feature>
<feature type="transmembrane region" description="Helical" evidence="17">
    <location>
        <begin position="66"/>
        <end position="90"/>
    </location>
</feature>
<keyword evidence="9" id="KW-0995">Kinetochore</keyword>
<comment type="caution">
    <text evidence="19">The sequence shown here is derived from an EMBL/GenBank/DDBJ whole genome shotgun (WGS) entry which is preliminary data.</text>
</comment>
<dbReference type="STRING" id="264951.A0A443HST2"/>
<feature type="transmembrane region" description="Helical" evidence="17">
    <location>
        <begin position="177"/>
        <end position="198"/>
    </location>
</feature>
<dbReference type="Gene3D" id="1.20.120.1770">
    <property type="match status" value="1"/>
</dbReference>
<accession>A0A443HST2</accession>
<evidence type="ECO:0000256" key="2">
    <source>
        <dbReference type="ARBA" id="ARBA00004370"/>
    </source>
</evidence>
<evidence type="ECO:0000256" key="6">
    <source>
        <dbReference type="ARBA" id="ARBA00022618"/>
    </source>
</evidence>
<organism evidence="19 20">
    <name type="scientific">Byssochlamys spectabilis</name>
    <name type="common">Paecilomyces variotii</name>
    <dbReference type="NCBI Taxonomy" id="264951"/>
    <lineage>
        <taxon>Eukaryota</taxon>
        <taxon>Fungi</taxon>
        <taxon>Dikarya</taxon>
        <taxon>Ascomycota</taxon>
        <taxon>Pezizomycotina</taxon>
        <taxon>Eurotiomycetes</taxon>
        <taxon>Eurotiomycetidae</taxon>
        <taxon>Eurotiales</taxon>
        <taxon>Thermoascaceae</taxon>
        <taxon>Paecilomyces</taxon>
    </lineage>
</organism>
<evidence type="ECO:0000313" key="19">
    <source>
        <dbReference type="EMBL" id="RWQ94881.1"/>
    </source>
</evidence>
<protein>
    <recommendedName>
        <fullName evidence="18">Cytochrome b561 domain-containing protein</fullName>
    </recommendedName>
</protein>
<feature type="compositionally biased region" description="Pro residues" evidence="16">
    <location>
        <begin position="686"/>
        <end position="705"/>
    </location>
</feature>
<feature type="domain" description="Cytochrome b561" evidence="18">
    <location>
        <begin position="33"/>
        <end position="228"/>
    </location>
</feature>
<dbReference type="GO" id="GO:0000444">
    <property type="term" value="C:MIS12/MIND type complex"/>
    <property type="evidence" value="ECO:0007669"/>
    <property type="project" value="InterPro"/>
</dbReference>
<dbReference type="AlphaFoldDB" id="A0A443HST2"/>
<evidence type="ECO:0000256" key="9">
    <source>
        <dbReference type="ARBA" id="ARBA00022838"/>
    </source>
</evidence>
<keyword evidence="8" id="KW-0498">Mitosis</keyword>
<dbReference type="CDD" id="cd08760">
    <property type="entry name" value="Cyt_b561_FRRS1_like"/>
    <property type="match status" value="1"/>
</dbReference>
<evidence type="ECO:0000259" key="18">
    <source>
        <dbReference type="PROSITE" id="PS50939"/>
    </source>
</evidence>
<dbReference type="EMBL" id="RCNU01000006">
    <property type="protein sequence ID" value="RWQ94881.1"/>
    <property type="molecule type" value="Genomic_DNA"/>
</dbReference>
<keyword evidence="5" id="KW-0158">Chromosome</keyword>
<keyword evidence="14" id="KW-0131">Cell cycle</keyword>
<dbReference type="PANTHER" id="PTHR15459">
    <property type="entry name" value="POLYAMINE-MODULATED FACTOR 1"/>
    <property type="match status" value="1"/>
</dbReference>
<feature type="compositionally biased region" description="Low complexity" evidence="16">
    <location>
        <begin position="552"/>
        <end position="562"/>
    </location>
</feature>
<evidence type="ECO:0000256" key="10">
    <source>
        <dbReference type="ARBA" id="ARBA00022982"/>
    </source>
</evidence>
<dbReference type="GO" id="GO:0005634">
    <property type="term" value="C:nucleus"/>
    <property type="evidence" value="ECO:0007669"/>
    <property type="project" value="UniProtKB-SubCell"/>
</dbReference>
<reference evidence="19 20" key="1">
    <citation type="journal article" date="2018" name="Front. Microbiol.">
        <title>Genomic and genetic insights into a cosmopolitan fungus, Paecilomyces variotii (Eurotiales).</title>
        <authorList>
            <person name="Urquhart A.S."/>
            <person name="Mondo S.J."/>
            <person name="Makela M.R."/>
            <person name="Hane J.K."/>
            <person name="Wiebenga A."/>
            <person name="He G."/>
            <person name="Mihaltcheva S."/>
            <person name="Pangilinan J."/>
            <person name="Lipzen A."/>
            <person name="Barry K."/>
            <person name="de Vries R.P."/>
            <person name="Grigoriev I.V."/>
            <person name="Idnurm A."/>
        </authorList>
    </citation>
    <scope>NUCLEOTIDE SEQUENCE [LARGE SCALE GENOMIC DNA]</scope>
    <source>
        <strain evidence="19 20">CBS 101075</strain>
    </source>
</reference>
<evidence type="ECO:0000256" key="17">
    <source>
        <dbReference type="SAM" id="Phobius"/>
    </source>
</evidence>
<gene>
    <name evidence="19" type="ORF">C8Q69DRAFT_273256</name>
</gene>